<evidence type="ECO:0000313" key="2">
    <source>
        <dbReference type="EMBL" id="RVW04882.1"/>
    </source>
</evidence>
<proteinExistence type="predicted"/>
<comment type="caution">
    <text evidence="2">The sequence shown here is derived from an EMBL/GenBank/DDBJ whole genome shotgun (WGS) entry which is preliminary data.</text>
</comment>
<evidence type="ECO:0008006" key="4">
    <source>
        <dbReference type="Google" id="ProtNLM"/>
    </source>
</evidence>
<reference evidence="2 3" key="1">
    <citation type="submission" date="2018-11" db="EMBL/GenBank/DDBJ databases">
        <title>Rhodococcus spongicola sp. nov. and Rhodococcus xishaensis sp. nov. from marine sponges.</title>
        <authorList>
            <person name="Li L."/>
            <person name="Lin H.W."/>
        </authorList>
    </citation>
    <scope>NUCLEOTIDE SEQUENCE [LARGE SCALE GENOMIC DNA]</scope>
    <source>
        <strain evidence="2 3">LHW50502</strain>
    </source>
</reference>
<evidence type="ECO:0000256" key="1">
    <source>
        <dbReference type="SAM" id="MobiDB-lite"/>
    </source>
</evidence>
<accession>A0A3S3CSY3</accession>
<name>A0A3S3CSY3_9NOCA</name>
<organism evidence="2 3">
    <name type="scientific">Rhodococcus spongiicola</name>
    <dbReference type="NCBI Taxonomy" id="2487352"/>
    <lineage>
        <taxon>Bacteria</taxon>
        <taxon>Bacillati</taxon>
        <taxon>Actinomycetota</taxon>
        <taxon>Actinomycetes</taxon>
        <taxon>Mycobacteriales</taxon>
        <taxon>Nocardiaceae</taxon>
        <taxon>Rhodococcus</taxon>
    </lineage>
</organism>
<dbReference type="EMBL" id="RKLN01000002">
    <property type="protein sequence ID" value="RVW04882.1"/>
    <property type="molecule type" value="Genomic_DNA"/>
</dbReference>
<dbReference type="Gene3D" id="1.10.30.50">
    <property type="match status" value="1"/>
</dbReference>
<evidence type="ECO:0000313" key="3">
    <source>
        <dbReference type="Proteomes" id="UP000284333"/>
    </source>
</evidence>
<dbReference type="RefSeq" id="WP_127946607.1">
    <property type="nucleotide sequence ID" value="NZ_RKLN01000002.1"/>
</dbReference>
<gene>
    <name evidence="2" type="ORF">EF834_07820</name>
</gene>
<dbReference type="AlphaFoldDB" id="A0A3S3CSY3"/>
<sequence length="103" mass="11414">MSLTGHRTYRRNRDRILRTSDVCALCGQWIDPDLSYPDPMSASADHVTPVSKGGSNTGPLQATHLRCNLRRGNRDRLPDAGYRADGDGEARQGWGETPFTEGR</sequence>
<keyword evidence="3" id="KW-1185">Reference proteome</keyword>
<feature type="region of interest" description="Disordered" evidence="1">
    <location>
        <begin position="40"/>
        <end position="103"/>
    </location>
</feature>
<dbReference type="Proteomes" id="UP000284333">
    <property type="component" value="Unassembled WGS sequence"/>
</dbReference>
<feature type="compositionally biased region" description="Basic and acidic residues" evidence="1">
    <location>
        <begin position="72"/>
        <end position="90"/>
    </location>
</feature>
<dbReference type="OrthoDB" id="2084290at2"/>
<protein>
    <recommendedName>
        <fullName evidence="4">HNH endonuclease</fullName>
    </recommendedName>
</protein>